<dbReference type="AlphaFoldDB" id="A0A4Y7SXC5"/>
<dbReference type="Proteomes" id="UP000298030">
    <property type="component" value="Unassembled WGS sequence"/>
</dbReference>
<reference evidence="1 2" key="1">
    <citation type="journal article" date="2019" name="Nat. Ecol. Evol.">
        <title>Megaphylogeny resolves global patterns of mushroom evolution.</title>
        <authorList>
            <person name="Varga T."/>
            <person name="Krizsan K."/>
            <person name="Foldi C."/>
            <person name="Dima B."/>
            <person name="Sanchez-Garcia M."/>
            <person name="Sanchez-Ramirez S."/>
            <person name="Szollosi G.J."/>
            <person name="Szarkandi J.G."/>
            <person name="Papp V."/>
            <person name="Albert L."/>
            <person name="Andreopoulos W."/>
            <person name="Angelini C."/>
            <person name="Antonin V."/>
            <person name="Barry K.W."/>
            <person name="Bougher N.L."/>
            <person name="Buchanan P."/>
            <person name="Buyck B."/>
            <person name="Bense V."/>
            <person name="Catcheside P."/>
            <person name="Chovatia M."/>
            <person name="Cooper J."/>
            <person name="Damon W."/>
            <person name="Desjardin D."/>
            <person name="Finy P."/>
            <person name="Geml J."/>
            <person name="Haridas S."/>
            <person name="Hughes K."/>
            <person name="Justo A."/>
            <person name="Karasinski D."/>
            <person name="Kautmanova I."/>
            <person name="Kiss B."/>
            <person name="Kocsube S."/>
            <person name="Kotiranta H."/>
            <person name="LaButti K.M."/>
            <person name="Lechner B.E."/>
            <person name="Liimatainen K."/>
            <person name="Lipzen A."/>
            <person name="Lukacs Z."/>
            <person name="Mihaltcheva S."/>
            <person name="Morgado L.N."/>
            <person name="Niskanen T."/>
            <person name="Noordeloos M.E."/>
            <person name="Ohm R.A."/>
            <person name="Ortiz-Santana B."/>
            <person name="Ovrebo C."/>
            <person name="Racz N."/>
            <person name="Riley R."/>
            <person name="Savchenko A."/>
            <person name="Shiryaev A."/>
            <person name="Soop K."/>
            <person name="Spirin V."/>
            <person name="Szebenyi C."/>
            <person name="Tomsovsky M."/>
            <person name="Tulloss R.E."/>
            <person name="Uehling J."/>
            <person name="Grigoriev I.V."/>
            <person name="Vagvolgyi C."/>
            <person name="Papp T."/>
            <person name="Martin F.M."/>
            <person name="Miettinen O."/>
            <person name="Hibbett D.S."/>
            <person name="Nagy L.G."/>
        </authorList>
    </citation>
    <scope>NUCLEOTIDE SEQUENCE [LARGE SCALE GENOMIC DNA]</scope>
    <source>
        <strain evidence="1 2">FP101781</strain>
    </source>
</reference>
<gene>
    <name evidence="1" type="ORF">FA13DRAFT_1737445</name>
</gene>
<name>A0A4Y7SXC5_COPMI</name>
<accession>A0A4Y7SXC5</accession>
<feature type="non-terminal residue" evidence="1">
    <location>
        <position position="99"/>
    </location>
</feature>
<dbReference type="EMBL" id="QPFP01000048">
    <property type="protein sequence ID" value="TEB26510.1"/>
    <property type="molecule type" value="Genomic_DNA"/>
</dbReference>
<proteinExistence type="predicted"/>
<sequence>MTPYAPTAPRFRLLNSPTAIPLYLSPYYVLPERPMSYPLFYDPLYYPELYPELFEDADALSRWLNRSLRSHVASCPLHRTPCLHDIQAIVDDERSTFGL</sequence>
<keyword evidence="2" id="KW-1185">Reference proteome</keyword>
<evidence type="ECO:0000313" key="2">
    <source>
        <dbReference type="Proteomes" id="UP000298030"/>
    </source>
</evidence>
<protein>
    <submittedName>
        <fullName evidence="1">Uncharacterized protein</fullName>
    </submittedName>
</protein>
<comment type="caution">
    <text evidence="1">The sequence shown here is derived from an EMBL/GenBank/DDBJ whole genome shotgun (WGS) entry which is preliminary data.</text>
</comment>
<evidence type="ECO:0000313" key="1">
    <source>
        <dbReference type="EMBL" id="TEB26510.1"/>
    </source>
</evidence>
<organism evidence="1 2">
    <name type="scientific">Coprinellus micaceus</name>
    <name type="common">Glistening ink-cap mushroom</name>
    <name type="synonym">Coprinus micaceus</name>
    <dbReference type="NCBI Taxonomy" id="71717"/>
    <lineage>
        <taxon>Eukaryota</taxon>
        <taxon>Fungi</taxon>
        <taxon>Dikarya</taxon>
        <taxon>Basidiomycota</taxon>
        <taxon>Agaricomycotina</taxon>
        <taxon>Agaricomycetes</taxon>
        <taxon>Agaricomycetidae</taxon>
        <taxon>Agaricales</taxon>
        <taxon>Agaricineae</taxon>
        <taxon>Psathyrellaceae</taxon>
        <taxon>Coprinellus</taxon>
    </lineage>
</organism>